<dbReference type="InterPro" id="IPR033985">
    <property type="entry name" value="SusD-like_N"/>
</dbReference>
<feature type="domain" description="RagB/SusD" evidence="6">
    <location>
        <begin position="225"/>
        <end position="518"/>
    </location>
</feature>
<dbReference type="InterPro" id="IPR011990">
    <property type="entry name" value="TPR-like_helical_dom_sf"/>
</dbReference>
<keyword evidence="5" id="KW-0998">Cell outer membrane</keyword>
<proteinExistence type="inferred from homology"/>
<dbReference type="AlphaFoldDB" id="A0A1M4ZTX3"/>
<feature type="domain" description="SusD-like N-terminal" evidence="7">
    <location>
        <begin position="94"/>
        <end position="215"/>
    </location>
</feature>
<keyword evidence="4" id="KW-0472">Membrane</keyword>
<dbReference type="OrthoDB" id="617686at2"/>
<evidence type="ECO:0000256" key="4">
    <source>
        <dbReference type="ARBA" id="ARBA00023136"/>
    </source>
</evidence>
<organism evidence="8 9">
    <name type="scientific">Mariniphaga anaerophila</name>
    <dbReference type="NCBI Taxonomy" id="1484053"/>
    <lineage>
        <taxon>Bacteria</taxon>
        <taxon>Pseudomonadati</taxon>
        <taxon>Bacteroidota</taxon>
        <taxon>Bacteroidia</taxon>
        <taxon>Marinilabiliales</taxon>
        <taxon>Prolixibacteraceae</taxon>
        <taxon>Mariniphaga</taxon>
    </lineage>
</organism>
<dbReference type="STRING" id="1484053.SAMN05444274_10458"/>
<dbReference type="PROSITE" id="PS51257">
    <property type="entry name" value="PROKAR_LIPOPROTEIN"/>
    <property type="match status" value="1"/>
</dbReference>
<dbReference type="RefSeq" id="WP_073000998.1">
    <property type="nucleotide sequence ID" value="NZ_FQUM01000004.1"/>
</dbReference>
<dbReference type="Gene3D" id="1.25.40.390">
    <property type="match status" value="1"/>
</dbReference>
<dbReference type="SUPFAM" id="SSF48452">
    <property type="entry name" value="TPR-like"/>
    <property type="match status" value="1"/>
</dbReference>
<evidence type="ECO:0000313" key="9">
    <source>
        <dbReference type="Proteomes" id="UP000184164"/>
    </source>
</evidence>
<dbReference type="GO" id="GO:0009279">
    <property type="term" value="C:cell outer membrane"/>
    <property type="evidence" value="ECO:0007669"/>
    <property type="project" value="UniProtKB-SubCell"/>
</dbReference>
<dbReference type="Pfam" id="PF14322">
    <property type="entry name" value="SusD-like_3"/>
    <property type="match status" value="1"/>
</dbReference>
<evidence type="ECO:0000259" key="7">
    <source>
        <dbReference type="Pfam" id="PF14322"/>
    </source>
</evidence>
<gene>
    <name evidence="8" type="ORF">SAMN05444274_10458</name>
</gene>
<comment type="similarity">
    <text evidence="2">Belongs to the SusD family.</text>
</comment>
<dbReference type="EMBL" id="FQUM01000004">
    <property type="protein sequence ID" value="SHF21232.1"/>
    <property type="molecule type" value="Genomic_DNA"/>
</dbReference>
<sequence>MNLKKYIVSFLAICSLLISCNLEEHPTFPSAESLFSTSAGANTVLNGVFSDMKDYRSYGAIYYLLTGYGSGLFNTNKDDVLTTIAGFKPLSSEEVIEVFWRGSYMSIGRTNDLIDGLSSQVIEDEKEKDNILGQAYFLRAFCYFNLVRIYGGVPLITKVVTTSEMNYPRATEEAIYDQIISDAEMAKQLLPKNGSNTPGRPASEAASMLLAKVYMQLAGNQTAGETDNWQKAYNEAMEVYGKYSLVENYRSLWYEETGNNTSESIFEIQANVENRLRLVQIGTASNGLAGRNSWGRLKPNLECYDMHEERYPGDPRFESTFVTEYTQYNSNGTTTFRQTYPFFKNRNDKPRSYPWLFKYYIKNTTAPNCDTGQNWIAFRYAELLLMLAEIKNELSGPNDAYQYVNEVLARARNSAQTPTAEPADWSGMNQEEFRDAIMFEYRYELLGEGQDYFKVRRRGYEHFKKNVIEIHNSHPGYDFSKSRDILYPDNSRIMLMPISQSEIIANPNISIEDQNPGY</sequence>
<keyword evidence="9" id="KW-1185">Reference proteome</keyword>
<evidence type="ECO:0000256" key="2">
    <source>
        <dbReference type="ARBA" id="ARBA00006275"/>
    </source>
</evidence>
<evidence type="ECO:0000256" key="3">
    <source>
        <dbReference type="ARBA" id="ARBA00022729"/>
    </source>
</evidence>
<protein>
    <submittedName>
        <fullName evidence="8">Starch-binding associating with outer membrane</fullName>
    </submittedName>
</protein>
<reference evidence="9" key="1">
    <citation type="submission" date="2016-11" db="EMBL/GenBank/DDBJ databases">
        <authorList>
            <person name="Varghese N."/>
            <person name="Submissions S."/>
        </authorList>
    </citation>
    <scope>NUCLEOTIDE SEQUENCE [LARGE SCALE GENOMIC DNA]</scope>
    <source>
        <strain evidence="9">DSM 26910</strain>
    </source>
</reference>
<evidence type="ECO:0000256" key="1">
    <source>
        <dbReference type="ARBA" id="ARBA00004442"/>
    </source>
</evidence>
<dbReference type="Proteomes" id="UP000184164">
    <property type="component" value="Unassembled WGS sequence"/>
</dbReference>
<dbReference type="Pfam" id="PF07980">
    <property type="entry name" value="SusD_RagB"/>
    <property type="match status" value="1"/>
</dbReference>
<evidence type="ECO:0000313" key="8">
    <source>
        <dbReference type="EMBL" id="SHF21232.1"/>
    </source>
</evidence>
<keyword evidence="3" id="KW-0732">Signal</keyword>
<comment type="subcellular location">
    <subcellularLocation>
        <location evidence="1">Cell outer membrane</location>
    </subcellularLocation>
</comment>
<name>A0A1M4ZTX3_9BACT</name>
<evidence type="ECO:0000256" key="5">
    <source>
        <dbReference type="ARBA" id="ARBA00023237"/>
    </source>
</evidence>
<dbReference type="CDD" id="cd08977">
    <property type="entry name" value="SusD"/>
    <property type="match status" value="1"/>
</dbReference>
<dbReference type="InterPro" id="IPR012944">
    <property type="entry name" value="SusD_RagB_dom"/>
</dbReference>
<evidence type="ECO:0000259" key="6">
    <source>
        <dbReference type="Pfam" id="PF07980"/>
    </source>
</evidence>
<accession>A0A1M4ZTX3</accession>